<organism evidence="7 8">
    <name type="scientific">Salinicola rhizosphaerae</name>
    <dbReference type="NCBI Taxonomy" id="1443141"/>
    <lineage>
        <taxon>Bacteria</taxon>
        <taxon>Pseudomonadati</taxon>
        <taxon>Pseudomonadota</taxon>
        <taxon>Gammaproteobacteria</taxon>
        <taxon>Oceanospirillales</taxon>
        <taxon>Halomonadaceae</taxon>
        <taxon>Salinicola</taxon>
    </lineage>
</organism>
<evidence type="ECO:0000256" key="4">
    <source>
        <dbReference type="ARBA" id="ARBA00023136"/>
    </source>
</evidence>
<dbReference type="Pfam" id="PF03502">
    <property type="entry name" value="Channel_Tsx"/>
    <property type="match status" value="1"/>
</dbReference>
<dbReference type="InterPro" id="IPR036777">
    <property type="entry name" value="Channel_Tsx-like_sf"/>
</dbReference>
<keyword evidence="4" id="KW-0472">Membrane</keyword>
<proteinExistence type="inferred from homology"/>
<dbReference type="EMBL" id="BMZI01000003">
    <property type="protein sequence ID" value="GHB15772.1"/>
    <property type="molecule type" value="Genomic_DNA"/>
</dbReference>
<dbReference type="InterPro" id="IPR018013">
    <property type="entry name" value="Channel_Tsx-like"/>
</dbReference>
<dbReference type="NCBIfam" id="NF011686">
    <property type="entry name" value="PRK15106.1"/>
    <property type="match status" value="1"/>
</dbReference>
<accession>A0ABQ3DUH4</accession>
<reference evidence="8" key="1">
    <citation type="journal article" date="2019" name="Int. J. Syst. Evol. Microbiol.">
        <title>The Global Catalogue of Microorganisms (GCM) 10K type strain sequencing project: providing services to taxonomists for standard genome sequencing and annotation.</title>
        <authorList>
            <consortium name="The Broad Institute Genomics Platform"/>
            <consortium name="The Broad Institute Genome Sequencing Center for Infectious Disease"/>
            <person name="Wu L."/>
            <person name="Ma J."/>
        </authorList>
    </citation>
    <scope>NUCLEOTIDE SEQUENCE [LARGE SCALE GENOMIC DNA]</scope>
    <source>
        <strain evidence="8">KCTC 32998</strain>
    </source>
</reference>
<dbReference type="RefSeq" id="WP_229808959.1">
    <property type="nucleotide sequence ID" value="NZ_BMZI01000003.1"/>
</dbReference>
<feature type="region of interest" description="Disordered" evidence="6">
    <location>
        <begin position="1"/>
        <end position="26"/>
    </location>
</feature>
<dbReference type="SUPFAM" id="SSF111364">
    <property type="entry name" value="Tsx-like channel"/>
    <property type="match status" value="1"/>
</dbReference>
<keyword evidence="5" id="KW-0998">Cell outer membrane</keyword>
<protein>
    <submittedName>
        <fullName evidence="7">Nucleoside-specific channel-forming protein Tsx</fullName>
    </submittedName>
</protein>
<dbReference type="Gene3D" id="2.40.230.20">
    <property type="entry name" value="Nucleoside-specific channel-forming protein, Tsx-like"/>
    <property type="match status" value="1"/>
</dbReference>
<evidence type="ECO:0000256" key="3">
    <source>
        <dbReference type="ARBA" id="ARBA00022729"/>
    </source>
</evidence>
<comment type="caution">
    <text evidence="7">The sequence shown here is derived from an EMBL/GenBank/DDBJ whole genome shotgun (WGS) entry which is preliminary data.</text>
</comment>
<evidence type="ECO:0000313" key="7">
    <source>
        <dbReference type="EMBL" id="GHB15772.1"/>
    </source>
</evidence>
<comment type="similarity">
    <text evidence="2">Belongs to the nucleoside-specific channel-forming outer membrane porin (Tsx) (TC 1.B.10) family.</text>
</comment>
<dbReference type="InterPro" id="IPR003055">
    <property type="entry name" value="Channel_Tsx"/>
</dbReference>
<evidence type="ECO:0000256" key="2">
    <source>
        <dbReference type="ARBA" id="ARBA00008728"/>
    </source>
</evidence>
<evidence type="ECO:0000313" key="8">
    <source>
        <dbReference type="Proteomes" id="UP000646745"/>
    </source>
</evidence>
<dbReference type="Proteomes" id="UP000646745">
    <property type="component" value="Unassembled WGS sequence"/>
</dbReference>
<name>A0ABQ3DUH4_9GAMM</name>
<comment type="subcellular location">
    <subcellularLocation>
        <location evidence="1">Cell outer membrane</location>
    </subcellularLocation>
</comment>
<evidence type="ECO:0000256" key="1">
    <source>
        <dbReference type="ARBA" id="ARBA00004442"/>
    </source>
</evidence>
<keyword evidence="8" id="KW-1185">Reference proteome</keyword>
<sequence length="344" mass="38275">MSQQSEQGDDMSKRETRAVKTRQASAAPTCLSGALAVVLGLAVMPAWAQSSEASGAGEAPVIEQETPDEGPTAEGQTADGPYLSDWYHQNLTAIGSKNIRFGPQQVDDIYLEYEFFGRKGPLDLYGYIDLPKFFGVGNAADSGIFDKGSPMFMELEPRLSIDDMTGKDLSFGPFKEWFVAFDYIFDWGHNTENRQNTLYAGLGTDFDTGSPLGLSLNLYKRRQWENYGAANEHSWDGYRAQLNYSYPLASFDNGASLVYVGFTNHDFGSDLGDDDPTRTNESTVATNVLLYQFTHLRFMAVARYFHNGGQWNDGEMAPFPNSHGDSFELRSTGWGYYFGVGWQF</sequence>
<keyword evidence="3" id="KW-0732">Signal</keyword>
<gene>
    <name evidence="7" type="ORF">GCM10009038_12580</name>
</gene>
<feature type="region of interest" description="Disordered" evidence="6">
    <location>
        <begin position="53"/>
        <end position="79"/>
    </location>
</feature>
<dbReference type="PRINTS" id="PR01277">
    <property type="entry name" value="CHANNELTSX"/>
</dbReference>
<evidence type="ECO:0000256" key="5">
    <source>
        <dbReference type="ARBA" id="ARBA00023237"/>
    </source>
</evidence>
<evidence type="ECO:0000256" key="6">
    <source>
        <dbReference type="SAM" id="MobiDB-lite"/>
    </source>
</evidence>